<comment type="caution">
    <text evidence="1">The sequence shown here is derived from an EMBL/GenBank/DDBJ whole genome shotgun (WGS) entry which is preliminary data.</text>
</comment>
<keyword evidence="2" id="KW-1185">Reference proteome</keyword>
<dbReference type="SUPFAM" id="SSF54637">
    <property type="entry name" value="Thioesterase/thiol ester dehydrase-isomerase"/>
    <property type="match status" value="1"/>
</dbReference>
<evidence type="ECO:0000313" key="1">
    <source>
        <dbReference type="EMBL" id="CAG9619548.1"/>
    </source>
</evidence>
<evidence type="ECO:0008006" key="3">
    <source>
        <dbReference type="Google" id="ProtNLM"/>
    </source>
</evidence>
<dbReference type="PANTHER" id="PTHR31793">
    <property type="entry name" value="4-HYDROXYBENZOYL-COA THIOESTERASE FAMILY MEMBER"/>
    <property type="match status" value="1"/>
</dbReference>
<dbReference type="InterPro" id="IPR050563">
    <property type="entry name" value="4-hydroxybenzoyl-CoA_TE"/>
</dbReference>
<dbReference type="Pfam" id="PF13279">
    <property type="entry name" value="4HBT_2"/>
    <property type="match status" value="1"/>
</dbReference>
<dbReference type="CDD" id="cd00586">
    <property type="entry name" value="4HBT"/>
    <property type="match status" value="1"/>
</dbReference>
<dbReference type="Proteomes" id="UP000789833">
    <property type="component" value="Unassembled WGS sequence"/>
</dbReference>
<dbReference type="Gene3D" id="3.10.129.10">
    <property type="entry name" value="Hotdog Thioesterase"/>
    <property type="match status" value="1"/>
</dbReference>
<accession>A0ABM8YIA2</accession>
<proteinExistence type="predicted"/>
<dbReference type="EMBL" id="CAKJTJ010000001">
    <property type="protein sequence ID" value="CAG9619548.1"/>
    <property type="molecule type" value="Genomic_DNA"/>
</dbReference>
<reference evidence="1 2" key="1">
    <citation type="submission" date="2021-10" db="EMBL/GenBank/DDBJ databases">
        <authorList>
            <person name="Criscuolo A."/>
        </authorList>
    </citation>
    <scope>NUCLEOTIDE SEQUENCE [LARGE SCALE GENOMIC DNA]</scope>
    <source>
        <strain evidence="2">CIP 111883</strain>
    </source>
</reference>
<protein>
    <recommendedName>
        <fullName evidence="3">Acyl-CoA thioesterase</fullName>
    </recommendedName>
</protein>
<organism evidence="1 2">
    <name type="scientific">Sutcliffiella rhizosphaerae</name>
    <dbReference type="NCBI Taxonomy" id="2880967"/>
    <lineage>
        <taxon>Bacteria</taxon>
        <taxon>Bacillati</taxon>
        <taxon>Bacillota</taxon>
        <taxon>Bacilli</taxon>
        <taxon>Bacillales</taxon>
        <taxon>Bacillaceae</taxon>
        <taxon>Sutcliffiella</taxon>
    </lineage>
</organism>
<dbReference type="InterPro" id="IPR029069">
    <property type="entry name" value="HotDog_dom_sf"/>
</dbReference>
<gene>
    <name evidence="1" type="ORF">BACCIP111883_00316</name>
</gene>
<sequence>MKKLAYIDNLPEWMNEFSFSHPVKVRFSETDMFGHMNNTVPFVYFEEARIEYFKSLGFMQDWTKPGSNTIPVVADLQCDFLSQVFFGENLEICVKANEVGTSSVDLHYIGRRKDSTPCFVGRGRMVQLNRLTGKGEAWSEKQRELFHINETLKK</sequence>
<dbReference type="PANTHER" id="PTHR31793:SF24">
    <property type="entry name" value="LONG-CHAIN ACYL-COA THIOESTERASE FADM"/>
    <property type="match status" value="1"/>
</dbReference>
<name>A0ABM8YIA2_9BACI</name>
<dbReference type="RefSeq" id="WP_230499474.1">
    <property type="nucleotide sequence ID" value="NZ_CAKJTJ010000001.1"/>
</dbReference>
<evidence type="ECO:0000313" key="2">
    <source>
        <dbReference type="Proteomes" id="UP000789833"/>
    </source>
</evidence>